<dbReference type="GO" id="GO:0005524">
    <property type="term" value="F:ATP binding"/>
    <property type="evidence" value="ECO:0007669"/>
    <property type="project" value="UniProtKB-UniRule"/>
</dbReference>
<dbReference type="PATRIC" id="fig|40335.7.peg.347"/>
<dbReference type="SUPFAM" id="SSF56059">
    <property type="entry name" value="Glutathione synthetase ATP-binding domain-like"/>
    <property type="match status" value="1"/>
</dbReference>
<dbReference type="Gene3D" id="3.30.470.20">
    <property type="entry name" value="ATP-grasp fold, B domain"/>
    <property type="match status" value="1"/>
</dbReference>
<accession>A0A0W0ZU75</accession>
<dbReference type="STRING" id="40335.Ltuc_0333"/>
<name>A0A0W0ZU75_9GAMM</name>
<dbReference type="GO" id="GO:0009432">
    <property type="term" value="P:SOS response"/>
    <property type="evidence" value="ECO:0007669"/>
    <property type="project" value="TreeGrafter"/>
</dbReference>
<evidence type="ECO:0000256" key="1">
    <source>
        <dbReference type="ARBA" id="ARBA00023211"/>
    </source>
</evidence>
<dbReference type="PANTHER" id="PTHR21621:SF0">
    <property type="entry name" value="BETA-CITRYLGLUTAMATE SYNTHASE B-RELATED"/>
    <property type="match status" value="1"/>
</dbReference>
<evidence type="ECO:0000313" key="4">
    <source>
        <dbReference type="EMBL" id="KTD72486.1"/>
    </source>
</evidence>
<organism evidence="4 5">
    <name type="scientific">Legionella tucsonensis</name>
    <dbReference type="NCBI Taxonomy" id="40335"/>
    <lineage>
        <taxon>Bacteria</taxon>
        <taxon>Pseudomonadati</taxon>
        <taxon>Pseudomonadota</taxon>
        <taxon>Gammaproteobacteria</taxon>
        <taxon>Legionellales</taxon>
        <taxon>Legionellaceae</taxon>
        <taxon>Legionella</taxon>
    </lineage>
</organism>
<keyword evidence="2" id="KW-0547">Nucleotide-binding</keyword>
<dbReference type="EMBL" id="LNZA01000001">
    <property type="protein sequence ID" value="KTD72486.1"/>
    <property type="molecule type" value="Genomic_DNA"/>
</dbReference>
<dbReference type="GO" id="GO:0005737">
    <property type="term" value="C:cytoplasm"/>
    <property type="evidence" value="ECO:0007669"/>
    <property type="project" value="TreeGrafter"/>
</dbReference>
<evidence type="ECO:0000313" key="5">
    <source>
        <dbReference type="Proteomes" id="UP000054693"/>
    </source>
</evidence>
<dbReference type="GO" id="GO:0018169">
    <property type="term" value="F:ribosomal S6-glutamic acid ligase activity"/>
    <property type="evidence" value="ECO:0007669"/>
    <property type="project" value="TreeGrafter"/>
</dbReference>
<evidence type="ECO:0000256" key="2">
    <source>
        <dbReference type="PROSITE-ProRule" id="PRU00409"/>
    </source>
</evidence>
<protein>
    <submittedName>
        <fullName evidence="4">Glutathione synthase/ribosomal protein S6 modification enzyme</fullName>
    </submittedName>
</protein>
<sequence length="319" mass="35627">MITLFRRLKSHGILSINQRNTDFVLRYNPRKLFPLVDDKLKTKKLALKSGIAVPPLYDIIETEQQIKTIEDRLEPYSDFVVKPARGSGGDGILVFKDKVYGRYRQINGKLTTAQELSYHLSCLLSGAYSLGGSSDYAIIEKRVVVDPVFAEVSYEGIPDIRIISLLGYPAMAMVRLPTRLSGGKANLHQGAIGVGVDLATGKTLGGVYHNDIIDYHPDTLNSIVNIEVPYWNKILEIASSCYELTGLGYLGVDIVLDKEQGPLMLELNARPGLNIQIANREGGLKRYRAIEVRHQEYPNETIAEKVAFSREHFSRLKHA</sequence>
<dbReference type="GO" id="GO:0046872">
    <property type="term" value="F:metal ion binding"/>
    <property type="evidence" value="ECO:0007669"/>
    <property type="project" value="InterPro"/>
</dbReference>
<keyword evidence="2" id="KW-0067">ATP-binding</keyword>
<proteinExistence type="predicted"/>
<dbReference type="InterPro" id="IPR011758">
    <property type="entry name" value="RimK-rel_E_lig"/>
</dbReference>
<dbReference type="InterPro" id="IPR039523">
    <property type="entry name" value="RimK-rel_E_lig_ATP-grasp"/>
</dbReference>
<evidence type="ECO:0000259" key="3">
    <source>
        <dbReference type="PROSITE" id="PS50975"/>
    </source>
</evidence>
<keyword evidence="1" id="KW-0464">Manganese</keyword>
<dbReference type="PROSITE" id="PS50975">
    <property type="entry name" value="ATP_GRASP"/>
    <property type="match status" value="1"/>
</dbReference>
<dbReference type="Pfam" id="PF14397">
    <property type="entry name" value="ATPgrasp_ST"/>
    <property type="match status" value="1"/>
</dbReference>
<dbReference type="AlphaFoldDB" id="A0A0W0ZU75"/>
<dbReference type="OrthoDB" id="336227at2"/>
<dbReference type="PANTHER" id="PTHR21621">
    <property type="entry name" value="RIBOSOMAL PROTEIN S6 MODIFICATION PROTEIN"/>
    <property type="match status" value="1"/>
</dbReference>
<dbReference type="InterPro" id="IPR011761">
    <property type="entry name" value="ATP-grasp"/>
</dbReference>
<dbReference type="NCBIfam" id="TIGR02291">
    <property type="entry name" value="rimK_rel_E_lig"/>
    <property type="match status" value="1"/>
</dbReference>
<feature type="domain" description="ATP-grasp" evidence="3">
    <location>
        <begin position="43"/>
        <end position="303"/>
    </location>
</feature>
<dbReference type="Proteomes" id="UP000054693">
    <property type="component" value="Unassembled WGS sequence"/>
</dbReference>
<comment type="caution">
    <text evidence="4">The sequence shown here is derived from an EMBL/GenBank/DDBJ whole genome shotgun (WGS) entry which is preliminary data.</text>
</comment>
<dbReference type="RefSeq" id="WP_058519626.1">
    <property type="nucleotide sequence ID" value="NZ_CAAAIP010000010.1"/>
</dbReference>
<keyword evidence="5" id="KW-1185">Reference proteome</keyword>
<gene>
    <name evidence="4" type="ORF">Ltuc_0333</name>
</gene>
<reference evidence="4 5" key="1">
    <citation type="submission" date="2015-11" db="EMBL/GenBank/DDBJ databases">
        <title>Genomic analysis of 38 Legionella species identifies large and diverse effector repertoires.</title>
        <authorList>
            <person name="Burstein D."/>
            <person name="Amaro F."/>
            <person name="Zusman T."/>
            <person name="Lifshitz Z."/>
            <person name="Cohen O."/>
            <person name="Gilbert J.A."/>
            <person name="Pupko T."/>
            <person name="Shuman H.A."/>
            <person name="Segal G."/>
        </authorList>
    </citation>
    <scope>NUCLEOTIDE SEQUENCE [LARGE SCALE GENOMIC DNA]</scope>
    <source>
        <strain evidence="4 5">ATCC 49180</strain>
    </source>
</reference>